<accession>A0A8J7GRU5</accession>
<evidence type="ECO:0000256" key="1">
    <source>
        <dbReference type="SAM" id="MobiDB-lite"/>
    </source>
</evidence>
<sequence length="293" mass="29788">MGRRGWWLGLALAVLVAGAGLSAVRGQASASTPAARDVPAASGTTSPTPAPTEAPPGTPQPVAPAPAPPDLVTPALDAALAGFEGTLSLAVVDHVHGTTTLYHADDTFRTASIVKVAILAELLDREPDLSDDDRALAYQMITVSDNDAASDLWDAIDGATGLTDLVDRLGLAHTVPGEDGAWGVTTTTAADQVRLLDAVTGPGLLATLMSEVNPDQRWGVTAAARSGESVLVKDGWMNWDDVDGTWSVNSIGRITGPGVDVTIAVLSTGSTAEEDGIAAVEKAATAARAAGGW</sequence>
<name>A0A8J7GRU5_9ACTN</name>
<dbReference type="EMBL" id="JADOUF010000001">
    <property type="protein sequence ID" value="MBG6137549.1"/>
    <property type="molecule type" value="Genomic_DNA"/>
</dbReference>
<evidence type="ECO:0000313" key="4">
    <source>
        <dbReference type="Proteomes" id="UP000622552"/>
    </source>
</evidence>
<proteinExistence type="predicted"/>
<comment type="caution">
    <text evidence="3">The sequence shown here is derived from an EMBL/GenBank/DDBJ whole genome shotgun (WGS) entry which is preliminary data.</text>
</comment>
<dbReference type="Gene3D" id="3.40.710.10">
    <property type="entry name" value="DD-peptidase/beta-lactamase superfamily"/>
    <property type="match status" value="1"/>
</dbReference>
<dbReference type="PANTHER" id="PTHR35333:SF3">
    <property type="entry name" value="BETA-LACTAMASE-TYPE TRANSPEPTIDASE FOLD CONTAINING PROTEIN"/>
    <property type="match status" value="1"/>
</dbReference>
<dbReference type="AlphaFoldDB" id="A0A8J7GRU5"/>
<keyword evidence="4" id="KW-1185">Reference proteome</keyword>
<feature type="region of interest" description="Disordered" evidence="1">
    <location>
        <begin position="29"/>
        <end position="70"/>
    </location>
</feature>
<dbReference type="Pfam" id="PF13354">
    <property type="entry name" value="Beta-lactamase2"/>
    <property type="match status" value="1"/>
</dbReference>
<dbReference type="RefSeq" id="WP_197004401.1">
    <property type="nucleotide sequence ID" value="NZ_BONS01000020.1"/>
</dbReference>
<dbReference type="InterPro" id="IPR045155">
    <property type="entry name" value="Beta-lactam_cat"/>
</dbReference>
<dbReference type="GO" id="GO:0046677">
    <property type="term" value="P:response to antibiotic"/>
    <property type="evidence" value="ECO:0007669"/>
    <property type="project" value="InterPro"/>
</dbReference>
<gene>
    <name evidence="3" type="ORF">IW245_003743</name>
</gene>
<reference evidence="3" key="1">
    <citation type="submission" date="2020-11" db="EMBL/GenBank/DDBJ databases">
        <title>Sequencing the genomes of 1000 actinobacteria strains.</title>
        <authorList>
            <person name="Klenk H.-P."/>
        </authorList>
    </citation>
    <scope>NUCLEOTIDE SEQUENCE</scope>
    <source>
        <strain evidence="3">DSM 45356</strain>
    </source>
</reference>
<dbReference type="GO" id="GO:0030655">
    <property type="term" value="P:beta-lactam antibiotic catabolic process"/>
    <property type="evidence" value="ECO:0007669"/>
    <property type="project" value="InterPro"/>
</dbReference>
<evidence type="ECO:0000259" key="2">
    <source>
        <dbReference type="Pfam" id="PF13354"/>
    </source>
</evidence>
<dbReference type="InterPro" id="IPR000871">
    <property type="entry name" value="Beta-lactam_class-A"/>
</dbReference>
<protein>
    <submittedName>
        <fullName evidence="3">Beta-lactamase class A</fullName>
    </submittedName>
</protein>
<dbReference type="InterPro" id="IPR012338">
    <property type="entry name" value="Beta-lactam/transpept-like"/>
</dbReference>
<dbReference type="PANTHER" id="PTHR35333">
    <property type="entry name" value="BETA-LACTAMASE"/>
    <property type="match status" value="1"/>
</dbReference>
<dbReference type="SUPFAM" id="SSF56601">
    <property type="entry name" value="beta-lactamase/transpeptidase-like"/>
    <property type="match status" value="1"/>
</dbReference>
<feature type="domain" description="Beta-lactamase class A catalytic" evidence="2">
    <location>
        <begin position="135"/>
        <end position="200"/>
    </location>
</feature>
<evidence type="ECO:0000313" key="3">
    <source>
        <dbReference type="EMBL" id="MBG6137549.1"/>
    </source>
</evidence>
<feature type="compositionally biased region" description="Pro residues" evidence="1">
    <location>
        <begin position="48"/>
        <end position="70"/>
    </location>
</feature>
<dbReference type="Proteomes" id="UP000622552">
    <property type="component" value="Unassembled WGS sequence"/>
</dbReference>
<organism evidence="3 4">
    <name type="scientific">Longispora fulva</name>
    <dbReference type="NCBI Taxonomy" id="619741"/>
    <lineage>
        <taxon>Bacteria</taxon>
        <taxon>Bacillati</taxon>
        <taxon>Actinomycetota</taxon>
        <taxon>Actinomycetes</taxon>
        <taxon>Micromonosporales</taxon>
        <taxon>Micromonosporaceae</taxon>
        <taxon>Longispora</taxon>
    </lineage>
</organism>
<dbReference type="GO" id="GO:0008800">
    <property type="term" value="F:beta-lactamase activity"/>
    <property type="evidence" value="ECO:0007669"/>
    <property type="project" value="InterPro"/>
</dbReference>